<dbReference type="CDD" id="cd16430">
    <property type="entry name" value="TraB"/>
    <property type="match status" value="1"/>
</dbReference>
<organism evidence="4">
    <name type="scientific">Serratia marcescens</name>
    <dbReference type="NCBI Taxonomy" id="615"/>
    <lineage>
        <taxon>Bacteria</taxon>
        <taxon>Pseudomonadati</taxon>
        <taxon>Pseudomonadota</taxon>
        <taxon>Gammaproteobacteria</taxon>
        <taxon>Enterobacterales</taxon>
        <taxon>Yersiniaceae</taxon>
        <taxon>Serratia</taxon>
    </lineage>
</organism>
<keyword evidence="1" id="KW-0175">Coiled coil</keyword>
<evidence type="ECO:0000256" key="3">
    <source>
        <dbReference type="SAM" id="Phobius"/>
    </source>
</evidence>
<dbReference type="InterPro" id="IPR005498">
    <property type="entry name" value="T4SS_VirB10/TraB/TrbI"/>
</dbReference>
<dbReference type="RefSeq" id="WP_172689999.1">
    <property type="nucleotide sequence ID" value="NZ_LT575492.1"/>
</dbReference>
<gene>
    <name evidence="4" type="ORF">PWN146_05347</name>
</gene>
<dbReference type="AlphaFoldDB" id="A0A1C3HNH4"/>
<evidence type="ECO:0000256" key="2">
    <source>
        <dbReference type="SAM" id="MobiDB-lite"/>
    </source>
</evidence>
<dbReference type="Pfam" id="PF03743">
    <property type="entry name" value="TrbI"/>
    <property type="match status" value="1"/>
</dbReference>
<protein>
    <submittedName>
        <fullName evidence="4">Bacterial conjugation TrbI-like protein</fullName>
    </submittedName>
</protein>
<keyword evidence="3" id="KW-0472">Membrane</keyword>
<feature type="transmembrane region" description="Helical" evidence="3">
    <location>
        <begin position="12"/>
        <end position="32"/>
    </location>
</feature>
<name>A0A1C3HNH4_SERMA</name>
<evidence type="ECO:0000256" key="1">
    <source>
        <dbReference type="SAM" id="Coils"/>
    </source>
</evidence>
<dbReference type="EMBL" id="LT575492">
    <property type="protein sequence ID" value="SAY46578.1"/>
    <property type="molecule type" value="Genomic_DNA"/>
</dbReference>
<sequence length="447" mass="46741">MNINRWVKGKQQKLFTVIIAGVVVFVALLWYLNKSTGGGAAGADDVTGGDAPAEPDLTGQVVNTFEGAQGGVLLDSQQREREANKAVADLKDMVADFNKKLSDVNSENAELRGRIDDMLTQMQALKSKEQTTAPAAAAGQGQPAAQYRLQPPPVARGQLDNFTFDYSKVDAAKKPKPDSFYVPSGTFSNAIILEGADVNASVSGEEHLKPMQFKLTGMAHLPNNKRLGKLDNCFVTAGAFGDVSSERAEVRVKSLSCVVGDKHIDMEVKGHAVFYGKAGIKGVPVMRNGKILGLAFGAGALSGIGQSVQQVGQTVAGMGATSTISGGDVARAGLGGGASTAATKLADYYIQRAEQYHPIIPIGAANRVEIVFTEGFRASFIEDQEASEQAAQKGAATHTADTTTSAQGNSDLPPELIGKLGDAESLQINDFITPEGAQSAKPAQGGS</sequence>
<accession>A0A1C3HNH4</accession>
<evidence type="ECO:0000313" key="4">
    <source>
        <dbReference type="EMBL" id="SAY46578.1"/>
    </source>
</evidence>
<feature type="coiled-coil region" evidence="1">
    <location>
        <begin position="87"/>
        <end position="128"/>
    </location>
</feature>
<reference evidence="4" key="1">
    <citation type="submission" date="2016-05" db="EMBL/GenBank/DDBJ databases">
        <authorList>
            <person name="Lavstsen T."/>
            <person name="Jespersen J.S."/>
        </authorList>
    </citation>
    <scope>NUCLEOTIDE SEQUENCE</scope>
    <source>
        <strain evidence="4">PWN146_assembly</strain>
    </source>
</reference>
<keyword evidence="3" id="KW-1133">Transmembrane helix</keyword>
<proteinExistence type="predicted"/>
<feature type="region of interest" description="Disordered" evidence="2">
    <location>
        <begin position="384"/>
        <end position="417"/>
    </location>
</feature>
<keyword evidence="3" id="KW-0812">Transmembrane</keyword>
<feature type="compositionally biased region" description="Low complexity" evidence="2">
    <location>
        <begin position="395"/>
        <end position="406"/>
    </location>
</feature>